<evidence type="ECO:0000256" key="5">
    <source>
        <dbReference type="ARBA" id="ARBA00023027"/>
    </source>
</evidence>
<dbReference type="InterPro" id="IPR008143">
    <property type="entry name" value="Ala_DH/PNT_CS2"/>
</dbReference>
<name>A0ABS3HWS5_9ENTE</name>
<dbReference type="PROSITE" id="PS00837">
    <property type="entry name" value="ALADH_PNT_2"/>
    <property type="match status" value="1"/>
</dbReference>
<dbReference type="PANTHER" id="PTHR42795">
    <property type="entry name" value="ALANINE DEHYDROGENASE"/>
    <property type="match status" value="1"/>
</dbReference>
<dbReference type="Gene3D" id="3.40.50.720">
    <property type="entry name" value="NAD(P)-binding Rossmann-like Domain"/>
    <property type="match status" value="2"/>
</dbReference>
<keyword evidence="5 6" id="KW-0520">NAD</keyword>
<dbReference type="Proteomes" id="UP000664857">
    <property type="component" value="Unassembled WGS sequence"/>
</dbReference>
<evidence type="ECO:0000313" key="10">
    <source>
        <dbReference type="Proteomes" id="UP000664857"/>
    </source>
</evidence>
<gene>
    <name evidence="9" type="primary">ald</name>
    <name evidence="9" type="ORF">DOK76_12005</name>
</gene>
<dbReference type="SMART" id="SM01002">
    <property type="entry name" value="AlaDh_PNT_C"/>
    <property type="match status" value="1"/>
</dbReference>
<evidence type="ECO:0000256" key="3">
    <source>
        <dbReference type="ARBA" id="ARBA00012897"/>
    </source>
</evidence>
<evidence type="ECO:0000256" key="1">
    <source>
        <dbReference type="ARBA" id="ARBA00005206"/>
    </source>
</evidence>
<organism evidence="9 10">
    <name type="scientific">Candidatus Vagococcus giribetii</name>
    <dbReference type="NCBI Taxonomy" id="2230876"/>
    <lineage>
        <taxon>Bacteria</taxon>
        <taxon>Bacillati</taxon>
        <taxon>Bacillota</taxon>
        <taxon>Bacilli</taxon>
        <taxon>Lactobacillales</taxon>
        <taxon>Enterococcaceae</taxon>
        <taxon>Vagococcus</taxon>
    </lineage>
</organism>
<dbReference type="SMART" id="SM01003">
    <property type="entry name" value="AlaDh_PNT_N"/>
    <property type="match status" value="1"/>
</dbReference>
<sequence>MIIGVPKEIKNSEARIALTPRGVMTLVNAGHEVWVEADAGLGSGFLDEEFVKYGAKIKKTAKEVWDADMVLKVKEPLVSEYPFFRPGLILFTFLHLAPNEALTNALIENKVHAIAYESVQTPDGKLPLLAPMSQVAGRMSPQVGAYHLQKTTSGLGVLLAGVPGVEKSKVTIIGGGVAGVNAAKIAIGLGAEVTILDVNPNRLDELENIFGNSLVTLMSNTYNITQSVIEADLVIGAVLLPGHRAPKLVTEEMVKQMKTGSVIVDIAIDQGGIFETTTKTTSLEDPTYVKHGVVHYAVPNIPGSVPRTSTIALENVTLPYSTKLANLGLVEAIKSDESLKKGVDIFDGLLTNKEVAEDQHKTYTPISELVS</sequence>
<dbReference type="RefSeq" id="WP_206968110.1">
    <property type="nucleotide sequence ID" value="NZ_JAFLVX010000035.1"/>
</dbReference>
<evidence type="ECO:0000256" key="2">
    <source>
        <dbReference type="ARBA" id="ARBA00005689"/>
    </source>
</evidence>
<dbReference type="NCBIfam" id="TIGR00518">
    <property type="entry name" value="alaDH"/>
    <property type="match status" value="1"/>
</dbReference>
<protein>
    <recommendedName>
        <fullName evidence="3 6">Alanine dehydrogenase</fullName>
        <ecNumber evidence="3 6">1.4.1.1</ecNumber>
    </recommendedName>
</protein>
<comment type="catalytic activity">
    <reaction evidence="6">
        <text>L-alanine + NAD(+) + H2O = pyruvate + NH4(+) + NADH + H(+)</text>
        <dbReference type="Rhea" id="RHEA:18405"/>
        <dbReference type="ChEBI" id="CHEBI:15361"/>
        <dbReference type="ChEBI" id="CHEBI:15377"/>
        <dbReference type="ChEBI" id="CHEBI:15378"/>
        <dbReference type="ChEBI" id="CHEBI:28938"/>
        <dbReference type="ChEBI" id="CHEBI:57540"/>
        <dbReference type="ChEBI" id="CHEBI:57945"/>
        <dbReference type="ChEBI" id="CHEBI:57972"/>
        <dbReference type="EC" id="1.4.1.1"/>
    </reaction>
</comment>
<dbReference type="SUPFAM" id="SSF51735">
    <property type="entry name" value="NAD(P)-binding Rossmann-fold domains"/>
    <property type="match status" value="1"/>
</dbReference>
<feature type="domain" description="Alanine dehydrogenase/pyridine nucleotide transhydrogenase N-terminal" evidence="8">
    <location>
        <begin position="4"/>
        <end position="136"/>
    </location>
</feature>
<comment type="caution">
    <text evidence="9">The sequence shown here is derived from an EMBL/GenBank/DDBJ whole genome shotgun (WGS) entry which is preliminary data.</text>
</comment>
<dbReference type="InterPro" id="IPR007886">
    <property type="entry name" value="AlaDH/PNT_N"/>
</dbReference>
<dbReference type="PIRSF" id="PIRSF000183">
    <property type="entry name" value="Alanine_dh"/>
    <property type="match status" value="1"/>
</dbReference>
<evidence type="ECO:0000313" key="9">
    <source>
        <dbReference type="EMBL" id="MBO0477800.1"/>
    </source>
</evidence>
<keyword evidence="4 6" id="KW-0560">Oxidoreductase</keyword>
<dbReference type="GO" id="GO:0000286">
    <property type="term" value="F:alanine dehydrogenase activity"/>
    <property type="evidence" value="ECO:0007669"/>
    <property type="project" value="UniProtKB-EC"/>
</dbReference>
<reference evidence="9 10" key="1">
    <citation type="submission" date="2021-03" db="EMBL/GenBank/DDBJ databases">
        <title>Enterococcal diversity collection.</title>
        <authorList>
            <person name="Gilmore M.S."/>
            <person name="Schwartzman J."/>
            <person name="Van Tyne D."/>
            <person name="Martin M."/>
            <person name="Earl A.M."/>
            <person name="Manson A.L."/>
            <person name="Straub T."/>
            <person name="Salamzade R."/>
            <person name="Saavedra J."/>
            <person name="Lebreton F."/>
            <person name="Prichula J."/>
            <person name="Schaufler K."/>
            <person name="Gaca A."/>
            <person name="Sgardioli B."/>
            <person name="Wagenaar J."/>
            <person name="Strong T."/>
        </authorList>
    </citation>
    <scope>NUCLEOTIDE SEQUENCE [LARGE SCALE GENOMIC DNA]</scope>
    <source>
        <strain evidence="9 10">DIV0080</strain>
    </source>
</reference>
<evidence type="ECO:0000256" key="6">
    <source>
        <dbReference type="PIRNR" id="PIRNR000183"/>
    </source>
</evidence>
<dbReference type="EC" id="1.4.1.1" evidence="3 6"/>
<comment type="similarity">
    <text evidence="2 6">Belongs to the AlaDH/PNT family.</text>
</comment>
<dbReference type="InterPro" id="IPR008141">
    <property type="entry name" value="Ala_DH"/>
</dbReference>
<dbReference type="EMBL" id="JAFLVX010000035">
    <property type="protein sequence ID" value="MBO0477800.1"/>
    <property type="molecule type" value="Genomic_DNA"/>
</dbReference>
<dbReference type="InterPro" id="IPR036291">
    <property type="entry name" value="NAD(P)-bd_dom_sf"/>
</dbReference>
<keyword evidence="10" id="KW-1185">Reference proteome</keyword>
<feature type="domain" description="Alanine dehydrogenase/pyridine nucleotide transhydrogenase NAD(H)-binding" evidence="7">
    <location>
        <begin position="148"/>
        <end position="297"/>
    </location>
</feature>
<proteinExistence type="inferred from homology"/>
<evidence type="ECO:0000259" key="8">
    <source>
        <dbReference type="SMART" id="SM01003"/>
    </source>
</evidence>
<dbReference type="Pfam" id="PF01262">
    <property type="entry name" value="AlaDh_PNT_C"/>
    <property type="match status" value="1"/>
</dbReference>
<evidence type="ECO:0000256" key="4">
    <source>
        <dbReference type="ARBA" id="ARBA00023002"/>
    </source>
</evidence>
<dbReference type="SUPFAM" id="SSF52283">
    <property type="entry name" value="Formate/glycerate dehydrogenase catalytic domain-like"/>
    <property type="match status" value="1"/>
</dbReference>
<evidence type="ECO:0000259" key="7">
    <source>
        <dbReference type="SMART" id="SM01002"/>
    </source>
</evidence>
<dbReference type="PANTHER" id="PTHR42795:SF1">
    <property type="entry name" value="ALANINE DEHYDROGENASE"/>
    <property type="match status" value="1"/>
</dbReference>
<dbReference type="CDD" id="cd05305">
    <property type="entry name" value="L-AlaDH"/>
    <property type="match status" value="1"/>
</dbReference>
<dbReference type="Pfam" id="PF05222">
    <property type="entry name" value="AlaDh_PNT_N"/>
    <property type="match status" value="1"/>
</dbReference>
<comment type="pathway">
    <text evidence="1">Amino-acid degradation; L-alanine degradation via dehydrogenase pathway; NH(3) and pyruvate from L-alanine: step 1/1.</text>
</comment>
<accession>A0ABS3HWS5</accession>
<dbReference type="InterPro" id="IPR007698">
    <property type="entry name" value="AlaDH/PNT_NAD(H)-bd"/>
</dbReference>